<protein>
    <submittedName>
        <fullName evidence="1">Uncharacterized protein</fullName>
    </submittedName>
</protein>
<gene>
    <name evidence="1" type="ORF">PRLR5076_05280</name>
</gene>
<dbReference type="GeneID" id="72468579"/>
<sequence>MNKEIVNATLKILDGNPKWELVYERYAKELQDNRKSYKDAGKSFRVQKPLVVYSKIGSVKDSSNIKLFDLRFAGQSVGEIRVNVKTGRKDLYVTKDQSDNAKNKLGFVDSKELKKEDWSKGKNSQNFRKFYYGLESNEKVNVKSPEHRLESFLLKEFSKKTRAENKKLCNIQPVRLGDKFFQLTTPLKGSTHNPQISIIDNGKGNIGAQGGGIDILAHIRHEGENYPRLAIIELKDQNIAKEPQVEVIEQALIYATFIAKLLCLTSCGKEWFNIFGFRKDINTLDHIDLDVVSLMPLGYSTEGELSPIEIEGLNVILHPYTLYFSTDAQGNPDQFSGTLLEAIKK</sequence>
<organism evidence="1 2">
    <name type="scientific">Prevotella lacticifex</name>
    <dbReference type="NCBI Taxonomy" id="2854755"/>
    <lineage>
        <taxon>Bacteria</taxon>
        <taxon>Pseudomonadati</taxon>
        <taxon>Bacteroidota</taxon>
        <taxon>Bacteroidia</taxon>
        <taxon>Bacteroidales</taxon>
        <taxon>Prevotellaceae</taxon>
        <taxon>Prevotella</taxon>
    </lineage>
</organism>
<evidence type="ECO:0000313" key="1">
    <source>
        <dbReference type="EMBL" id="GJG57677.1"/>
    </source>
</evidence>
<comment type="caution">
    <text evidence="1">The sequence shown here is derived from an EMBL/GenBank/DDBJ whole genome shotgun (WGS) entry which is preliminary data.</text>
</comment>
<evidence type="ECO:0000313" key="2">
    <source>
        <dbReference type="Proteomes" id="UP000825483"/>
    </source>
</evidence>
<dbReference type="Proteomes" id="UP000825483">
    <property type="component" value="Unassembled WGS sequence"/>
</dbReference>
<name>A0A9R1C7Y7_9BACT</name>
<proteinExistence type="predicted"/>
<reference evidence="1" key="1">
    <citation type="journal article" date="2022" name="Int. J. Syst. Evol. Microbiol.">
        <title>Prevotella lacticifex sp. nov., isolated from the rumen of cows.</title>
        <authorList>
            <person name="Shinkai T."/>
            <person name="Ikeyama N."/>
            <person name="Kumagai M."/>
            <person name="Ohmori H."/>
            <person name="Sakamoto M."/>
            <person name="Ohkuma M."/>
            <person name="Mitsumori M."/>
        </authorList>
    </citation>
    <scope>NUCLEOTIDE SEQUENCE</scope>
    <source>
        <strain evidence="1">R5076</strain>
    </source>
</reference>
<keyword evidence="2" id="KW-1185">Reference proteome</keyword>
<accession>A0A9R1C7Y7</accession>
<dbReference type="EMBL" id="BPUB01000001">
    <property type="protein sequence ID" value="GJG57677.1"/>
    <property type="molecule type" value="Genomic_DNA"/>
</dbReference>
<dbReference type="RefSeq" id="WP_223929941.1">
    <property type="nucleotide sequence ID" value="NZ_BPTU01000006.1"/>
</dbReference>
<dbReference type="AlphaFoldDB" id="A0A9R1C7Y7"/>